<evidence type="ECO:0000256" key="3">
    <source>
        <dbReference type="ARBA" id="ARBA00022692"/>
    </source>
</evidence>
<dbReference type="InterPro" id="IPR035897">
    <property type="entry name" value="Toll_tir_struct_dom_sf"/>
</dbReference>
<dbReference type="SUPFAM" id="SSF52058">
    <property type="entry name" value="L domain-like"/>
    <property type="match status" value="2"/>
</dbReference>
<feature type="domain" description="TIR" evidence="13">
    <location>
        <begin position="529"/>
        <end position="657"/>
    </location>
</feature>
<comment type="caution">
    <text evidence="14">The sequence shown here is derived from an EMBL/GenBank/DDBJ whole genome shotgun (WGS) entry which is preliminary data.</text>
</comment>
<keyword evidence="4 12" id="KW-0732">Signal</keyword>
<feature type="region of interest" description="Disordered" evidence="10">
    <location>
        <begin position="504"/>
        <end position="526"/>
    </location>
</feature>
<dbReference type="PANTHER" id="PTHR24365:SF541">
    <property type="entry name" value="PROTEIN TOLL-RELATED"/>
    <property type="match status" value="1"/>
</dbReference>
<evidence type="ECO:0000256" key="2">
    <source>
        <dbReference type="ARBA" id="ARBA00022614"/>
    </source>
</evidence>
<proteinExistence type="predicted"/>
<evidence type="ECO:0000256" key="12">
    <source>
        <dbReference type="SAM" id="SignalP"/>
    </source>
</evidence>
<reference evidence="14 15" key="1">
    <citation type="submission" date="2018-04" db="EMBL/GenBank/DDBJ databases">
        <title>The genome of golden apple snail Pomacea canaliculata provides insight into stress tolerance and invasive adaptation.</title>
        <authorList>
            <person name="Liu C."/>
            <person name="Liu B."/>
            <person name="Ren Y."/>
            <person name="Zhang Y."/>
            <person name="Wang H."/>
            <person name="Li S."/>
            <person name="Jiang F."/>
            <person name="Yin L."/>
            <person name="Zhang G."/>
            <person name="Qian W."/>
            <person name="Fan W."/>
        </authorList>
    </citation>
    <scope>NUCLEOTIDE SEQUENCE [LARGE SCALE GENOMIC DNA]</scope>
    <source>
        <strain evidence="14">SZHN2017</strain>
        <tissue evidence="14">Muscle</tissue>
    </source>
</reference>
<dbReference type="InterPro" id="IPR003591">
    <property type="entry name" value="Leu-rich_rpt_typical-subtyp"/>
</dbReference>
<dbReference type="GO" id="GO:0005886">
    <property type="term" value="C:plasma membrane"/>
    <property type="evidence" value="ECO:0007669"/>
    <property type="project" value="TreeGrafter"/>
</dbReference>
<keyword evidence="8" id="KW-0675">Receptor</keyword>
<evidence type="ECO:0000256" key="11">
    <source>
        <dbReference type="SAM" id="Phobius"/>
    </source>
</evidence>
<dbReference type="OrthoDB" id="6063000at2759"/>
<evidence type="ECO:0000256" key="1">
    <source>
        <dbReference type="ARBA" id="ARBA00004479"/>
    </source>
</evidence>
<dbReference type="SMART" id="SM00369">
    <property type="entry name" value="LRR_TYP"/>
    <property type="match status" value="5"/>
</dbReference>
<evidence type="ECO:0000256" key="5">
    <source>
        <dbReference type="ARBA" id="ARBA00022737"/>
    </source>
</evidence>
<protein>
    <recommendedName>
        <fullName evidence="13">TIR domain-containing protein</fullName>
    </recommendedName>
</protein>
<dbReference type="STRING" id="400727.A0A2T7PLM1"/>
<dbReference type="GO" id="GO:0007165">
    <property type="term" value="P:signal transduction"/>
    <property type="evidence" value="ECO:0007669"/>
    <property type="project" value="InterPro"/>
</dbReference>
<keyword evidence="5" id="KW-0677">Repeat</keyword>
<dbReference type="InterPro" id="IPR032675">
    <property type="entry name" value="LRR_dom_sf"/>
</dbReference>
<keyword evidence="6 11" id="KW-1133">Transmembrane helix</keyword>
<accession>A0A2T7PLM1</accession>
<evidence type="ECO:0000256" key="7">
    <source>
        <dbReference type="ARBA" id="ARBA00023136"/>
    </source>
</evidence>
<feature type="compositionally biased region" description="Basic and acidic residues" evidence="10">
    <location>
        <begin position="506"/>
        <end position="526"/>
    </location>
</feature>
<dbReference type="EMBL" id="PZQS01000003">
    <property type="protein sequence ID" value="PVD34326.1"/>
    <property type="molecule type" value="Genomic_DNA"/>
</dbReference>
<dbReference type="InterPro" id="IPR000157">
    <property type="entry name" value="TIR_dom"/>
</dbReference>
<dbReference type="Gene3D" id="3.40.50.10140">
    <property type="entry name" value="Toll/interleukin-1 receptor homology (TIR) domain"/>
    <property type="match status" value="1"/>
</dbReference>
<dbReference type="AlphaFoldDB" id="A0A2T7PLM1"/>
<feature type="signal peptide" evidence="12">
    <location>
        <begin position="1"/>
        <end position="19"/>
    </location>
</feature>
<evidence type="ECO:0000256" key="4">
    <source>
        <dbReference type="ARBA" id="ARBA00022729"/>
    </source>
</evidence>
<evidence type="ECO:0000313" key="15">
    <source>
        <dbReference type="Proteomes" id="UP000245119"/>
    </source>
</evidence>
<keyword evidence="3 11" id="KW-0812">Transmembrane</keyword>
<evidence type="ECO:0000259" key="13">
    <source>
        <dbReference type="PROSITE" id="PS50104"/>
    </source>
</evidence>
<keyword evidence="9" id="KW-0325">Glycoprotein</keyword>
<evidence type="ECO:0000256" key="10">
    <source>
        <dbReference type="SAM" id="MobiDB-lite"/>
    </source>
</evidence>
<organism evidence="14 15">
    <name type="scientific">Pomacea canaliculata</name>
    <name type="common">Golden apple snail</name>
    <dbReference type="NCBI Taxonomy" id="400727"/>
    <lineage>
        <taxon>Eukaryota</taxon>
        <taxon>Metazoa</taxon>
        <taxon>Spiralia</taxon>
        <taxon>Lophotrochozoa</taxon>
        <taxon>Mollusca</taxon>
        <taxon>Gastropoda</taxon>
        <taxon>Caenogastropoda</taxon>
        <taxon>Architaenioglossa</taxon>
        <taxon>Ampullarioidea</taxon>
        <taxon>Ampullariidae</taxon>
        <taxon>Pomacea</taxon>
    </lineage>
</organism>
<name>A0A2T7PLM1_POMCA</name>
<dbReference type="GO" id="GO:0038023">
    <property type="term" value="F:signaling receptor activity"/>
    <property type="evidence" value="ECO:0007669"/>
    <property type="project" value="TreeGrafter"/>
</dbReference>
<feature type="transmembrane region" description="Helical" evidence="11">
    <location>
        <begin position="459"/>
        <end position="482"/>
    </location>
</feature>
<dbReference type="PROSITE" id="PS50104">
    <property type="entry name" value="TIR"/>
    <property type="match status" value="1"/>
</dbReference>
<dbReference type="PANTHER" id="PTHR24365">
    <property type="entry name" value="TOLL-LIKE RECEPTOR"/>
    <property type="match status" value="1"/>
</dbReference>
<comment type="subcellular location">
    <subcellularLocation>
        <location evidence="1">Membrane</location>
        <topology evidence="1">Single-pass type I membrane protein</topology>
    </subcellularLocation>
</comment>
<feature type="chain" id="PRO_5015707063" description="TIR domain-containing protein" evidence="12">
    <location>
        <begin position="20"/>
        <end position="685"/>
    </location>
</feature>
<evidence type="ECO:0000256" key="6">
    <source>
        <dbReference type="ARBA" id="ARBA00022989"/>
    </source>
</evidence>
<evidence type="ECO:0000256" key="9">
    <source>
        <dbReference type="ARBA" id="ARBA00023180"/>
    </source>
</evidence>
<dbReference type="Pfam" id="PF01582">
    <property type="entry name" value="TIR"/>
    <property type="match status" value="1"/>
</dbReference>
<dbReference type="SMART" id="SM00082">
    <property type="entry name" value="LRRCT"/>
    <property type="match status" value="2"/>
</dbReference>
<keyword evidence="7 11" id="KW-0472">Membrane</keyword>
<keyword evidence="2" id="KW-0433">Leucine-rich repeat</keyword>
<keyword evidence="15" id="KW-1185">Reference proteome</keyword>
<dbReference type="InterPro" id="IPR000483">
    <property type="entry name" value="Cys-rich_flank_reg_C"/>
</dbReference>
<gene>
    <name evidence="14" type="ORF">C0Q70_05597</name>
</gene>
<dbReference type="Proteomes" id="UP000245119">
    <property type="component" value="Linkage Group LG3"/>
</dbReference>
<sequence length="685" mass="77608">MPDIIVSLLVLYLNGSCRSNNVTAIIPPHDNNTVSLEDARQTCGGYSVVHTFRCLVSMPVNLCQFPATKKINFSDNRLKKFPNLSCLTELVILDLRWNSIRTVPRDAFKGLTKLRDIFLDFNQIVHVDPFAFSTPLPQLNKVDLSYNKLEAAEPRLRPQLVSSWCHLMERSFKEKGFVDFSKNKFSLIPSAQLKQFGVRSFGDLARVLSWGFDFRDNPIACDCNVYELLRVGRELLLVIKRDYFNVTCDSPPDLRGKYVVDVPLDKLVCNVTIGCPDNCTCQDRPSKGYVYVDCAGAGLTRLPDVMPLEKQLNVTLANNSIEVLEARDYLERVVNLDITYNGLKEVEAEALRFLRNVQKLDLRGNQIAYLPDTLQILPSSAVTIDPYTLSCDCNMLWFSSWKLLYVETRDKGDNFVRSDGQQPPEADADIFCLLRDGKYIPMTEATKERLGCIKAITPLPLIVAVAIVASIVLCGIALAAIFRYEILVLCHMFMSVANKQHKKQVLPHEKDTGKDKKDRQQQRHDAHGYTHDVYISCSDSDTDLDWVIHRLLPMLDQRGVKSYLLVRDSPPGVVAVDEAVKNIRDSHVVLVVLSAEYAASATCLFQFSQAYNFTLGRSASESVRKDRRRLLVLEVDGGARYGHVGEPHLKAMLRMRMTLCGDNPRDMERVCSDYFRHLMEYKRGL</sequence>
<dbReference type="Gene3D" id="3.80.10.10">
    <property type="entry name" value="Ribonuclease Inhibitor"/>
    <property type="match status" value="2"/>
</dbReference>
<evidence type="ECO:0000313" key="14">
    <source>
        <dbReference type="EMBL" id="PVD34326.1"/>
    </source>
</evidence>
<dbReference type="SUPFAM" id="SSF52200">
    <property type="entry name" value="Toll/Interleukin receptor TIR domain"/>
    <property type="match status" value="1"/>
</dbReference>
<evidence type="ECO:0000256" key="8">
    <source>
        <dbReference type="ARBA" id="ARBA00023170"/>
    </source>
</evidence>